<dbReference type="FunFam" id="2.60.40.770:FF:000001">
    <property type="entry name" value="NPC intracellular cholesterol transporter 2"/>
    <property type="match status" value="1"/>
</dbReference>
<dbReference type="InterPro" id="IPR039670">
    <property type="entry name" value="NPC2-like"/>
</dbReference>
<keyword evidence="4" id="KW-0732">Signal</keyword>
<dbReference type="GO" id="GO:0005576">
    <property type="term" value="C:extracellular region"/>
    <property type="evidence" value="ECO:0007669"/>
    <property type="project" value="UniProtKB-SubCell"/>
</dbReference>
<evidence type="ECO:0000256" key="3">
    <source>
        <dbReference type="ARBA" id="ARBA00022525"/>
    </source>
</evidence>
<dbReference type="SMART" id="SM00737">
    <property type="entry name" value="ML"/>
    <property type="match status" value="1"/>
</dbReference>
<dbReference type="AlphaFoldDB" id="A0A8T1MWK6"/>
<dbReference type="InterPro" id="IPR003172">
    <property type="entry name" value="ML_dom"/>
</dbReference>
<feature type="chain" id="PRO_5035909858" evidence="4">
    <location>
        <begin position="20"/>
        <end position="153"/>
    </location>
</feature>
<dbReference type="Gene3D" id="2.60.40.770">
    <property type="match status" value="1"/>
</dbReference>
<dbReference type="GO" id="GO:0032934">
    <property type="term" value="F:sterol binding"/>
    <property type="evidence" value="ECO:0007669"/>
    <property type="project" value="InterPro"/>
</dbReference>
<reference evidence="6 7" key="2">
    <citation type="journal article" date="2021" name="Genomics">
        <title>High-quality reference genome for Clonorchis sinensis.</title>
        <authorList>
            <person name="Young N.D."/>
            <person name="Stroehlein A.J."/>
            <person name="Kinkar L."/>
            <person name="Wang T."/>
            <person name="Sohn W.M."/>
            <person name="Chang B.C.H."/>
            <person name="Kaur P."/>
            <person name="Weisz D."/>
            <person name="Dudchenko O."/>
            <person name="Aiden E.L."/>
            <person name="Korhonen P.K."/>
            <person name="Gasser R.B."/>
        </authorList>
    </citation>
    <scope>NUCLEOTIDE SEQUENCE [LARGE SCALE GENOMIC DNA]</scope>
    <source>
        <strain evidence="6">Cs-k2</strain>
    </source>
</reference>
<dbReference type="PANTHER" id="PTHR11306:SF68">
    <property type="entry name" value="NPC INTRACELLULAR CHOLESTEROL TRANSPORTER 2"/>
    <property type="match status" value="1"/>
</dbReference>
<evidence type="ECO:0000259" key="5">
    <source>
        <dbReference type="SMART" id="SM00737"/>
    </source>
</evidence>
<sequence length="153" mass="17054">MKPFKVLVFSLILYTSSTSKPISFIDCGSDGVVVKAVNLKPCNNDPCIVYTGQPSSFVITFEAEEDIHPKYYRLYSRVAGTLGEAVLPDNDACSRITPPCPLKSGGEYEFTYNQRINWNIPKILVNSRVEIVNEQLHTFLCVEFAVQVLEGPS</sequence>
<evidence type="ECO:0000313" key="7">
    <source>
        <dbReference type="Proteomes" id="UP000286415"/>
    </source>
</evidence>
<dbReference type="GO" id="GO:0015918">
    <property type="term" value="P:sterol transport"/>
    <property type="evidence" value="ECO:0007669"/>
    <property type="project" value="InterPro"/>
</dbReference>
<comment type="caution">
    <text evidence="6">The sequence shown here is derived from an EMBL/GenBank/DDBJ whole genome shotgun (WGS) entry which is preliminary data.</text>
</comment>
<evidence type="ECO:0000256" key="4">
    <source>
        <dbReference type="SAM" id="SignalP"/>
    </source>
</evidence>
<dbReference type="InterPro" id="IPR014756">
    <property type="entry name" value="Ig_E-set"/>
</dbReference>
<accession>A0A8T1MWK6</accession>
<evidence type="ECO:0000256" key="1">
    <source>
        <dbReference type="ARBA" id="ARBA00004613"/>
    </source>
</evidence>
<keyword evidence="7" id="KW-1185">Reference proteome</keyword>
<comment type="subcellular location">
    <subcellularLocation>
        <location evidence="1">Secreted</location>
    </subcellularLocation>
</comment>
<dbReference type="SUPFAM" id="SSF81296">
    <property type="entry name" value="E set domains"/>
    <property type="match status" value="1"/>
</dbReference>
<feature type="signal peptide" evidence="4">
    <location>
        <begin position="1"/>
        <end position="19"/>
    </location>
</feature>
<evidence type="ECO:0000256" key="2">
    <source>
        <dbReference type="ARBA" id="ARBA00006370"/>
    </source>
</evidence>
<comment type="similarity">
    <text evidence="2">Belongs to the NPC2 family.</text>
</comment>
<protein>
    <submittedName>
        <fullName evidence="6">Phosphatidylglycerol/phosphatidylinositol transfer protein</fullName>
    </submittedName>
</protein>
<keyword evidence="3" id="KW-0964">Secreted</keyword>
<proteinExistence type="inferred from homology"/>
<feature type="domain" description="MD-2-related lipid-recognition" evidence="5">
    <location>
        <begin position="24"/>
        <end position="146"/>
    </location>
</feature>
<dbReference type="OrthoDB" id="4937502at2759"/>
<name>A0A8T1MWK6_CLOSI</name>
<dbReference type="EMBL" id="NIRI02000013">
    <property type="protein sequence ID" value="KAG5453276.1"/>
    <property type="molecule type" value="Genomic_DNA"/>
</dbReference>
<evidence type="ECO:0000313" key="6">
    <source>
        <dbReference type="EMBL" id="KAG5453276.1"/>
    </source>
</evidence>
<dbReference type="Proteomes" id="UP000286415">
    <property type="component" value="Unassembled WGS sequence"/>
</dbReference>
<reference evidence="6 7" key="1">
    <citation type="journal article" date="2018" name="Biotechnol. Adv.">
        <title>Improved genomic resources and new bioinformatic workflow for the carcinogenic parasite Clonorchis sinensis: Biotechnological implications.</title>
        <authorList>
            <person name="Wang D."/>
            <person name="Korhonen P.K."/>
            <person name="Gasser R.B."/>
            <person name="Young N.D."/>
        </authorList>
    </citation>
    <scope>NUCLEOTIDE SEQUENCE [LARGE SCALE GENOMIC DNA]</scope>
    <source>
        <strain evidence="6">Cs-k2</strain>
    </source>
</reference>
<gene>
    <name evidence="6" type="ORF">CSKR_202465</name>
</gene>
<organism evidence="6 7">
    <name type="scientific">Clonorchis sinensis</name>
    <name type="common">Chinese liver fluke</name>
    <dbReference type="NCBI Taxonomy" id="79923"/>
    <lineage>
        <taxon>Eukaryota</taxon>
        <taxon>Metazoa</taxon>
        <taxon>Spiralia</taxon>
        <taxon>Lophotrochozoa</taxon>
        <taxon>Platyhelminthes</taxon>
        <taxon>Trematoda</taxon>
        <taxon>Digenea</taxon>
        <taxon>Opisthorchiida</taxon>
        <taxon>Opisthorchiata</taxon>
        <taxon>Opisthorchiidae</taxon>
        <taxon>Clonorchis</taxon>
    </lineage>
</organism>
<dbReference type="PANTHER" id="PTHR11306">
    <property type="entry name" value="NIEMANN PICK TYPE C2 PROTEIN NPC2-RELATED"/>
    <property type="match status" value="1"/>
</dbReference>
<dbReference type="Pfam" id="PF02221">
    <property type="entry name" value="E1_DerP2_DerF2"/>
    <property type="match status" value="1"/>
</dbReference>